<evidence type="ECO:0000256" key="4">
    <source>
        <dbReference type="ARBA" id="ARBA00022723"/>
    </source>
</evidence>
<evidence type="ECO:0000256" key="7">
    <source>
        <dbReference type="ARBA" id="ARBA00022842"/>
    </source>
</evidence>
<dbReference type="InterPro" id="IPR052038">
    <property type="entry name" value="Type-VII_TA_antitoxin"/>
</dbReference>
<evidence type="ECO:0000313" key="10">
    <source>
        <dbReference type="Proteomes" id="UP000322294"/>
    </source>
</evidence>
<name>A0A5S5AQN8_9FIRM</name>
<sequence>MNLGYIKEKIVPLLKENDVVNAAIFGSYARGEEKPDSDLDIIIKFREEKIKTLFDLIKLVNCKIKCDSKKS</sequence>
<evidence type="ECO:0000256" key="3">
    <source>
        <dbReference type="ARBA" id="ARBA00022695"/>
    </source>
</evidence>
<keyword evidence="6" id="KW-0067">ATP-binding</keyword>
<evidence type="ECO:0000259" key="8">
    <source>
        <dbReference type="Pfam" id="PF18765"/>
    </source>
</evidence>
<dbReference type="PANTHER" id="PTHR33571">
    <property type="entry name" value="SSL8005 PROTEIN"/>
    <property type="match status" value="1"/>
</dbReference>
<keyword evidence="5" id="KW-0547">Nucleotide-binding</keyword>
<keyword evidence="7" id="KW-0460">Magnesium</keyword>
<dbReference type="EMBL" id="VNHO01000014">
    <property type="protein sequence ID" value="TYP53801.1"/>
    <property type="molecule type" value="Genomic_DNA"/>
</dbReference>
<dbReference type="GO" id="GO:0005524">
    <property type="term" value="F:ATP binding"/>
    <property type="evidence" value="ECO:0007669"/>
    <property type="project" value="UniProtKB-KW"/>
</dbReference>
<protein>
    <recommendedName>
        <fullName evidence="8">Polymerase beta nucleotidyltransferase domain-containing protein</fullName>
    </recommendedName>
</protein>
<evidence type="ECO:0000256" key="6">
    <source>
        <dbReference type="ARBA" id="ARBA00022840"/>
    </source>
</evidence>
<evidence type="ECO:0000256" key="5">
    <source>
        <dbReference type="ARBA" id="ARBA00022741"/>
    </source>
</evidence>
<dbReference type="PANTHER" id="PTHR33571:SF14">
    <property type="entry name" value="PROTEIN ADENYLYLTRANSFERASE MJ0435-RELATED"/>
    <property type="match status" value="1"/>
</dbReference>
<dbReference type="GO" id="GO:0046872">
    <property type="term" value="F:metal ion binding"/>
    <property type="evidence" value="ECO:0007669"/>
    <property type="project" value="UniProtKB-KW"/>
</dbReference>
<reference evidence="9 10" key="1">
    <citation type="submission" date="2019-07" db="EMBL/GenBank/DDBJ databases">
        <title>Genomic Encyclopedia of Type Strains, Phase I: the one thousand microbial genomes (KMG-I) project.</title>
        <authorList>
            <person name="Kyrpides N."/>
        </authorList>
    </citation>
    <scope>NUCLEOTIDE SEQUENCE [LARGE SCALE GENOMIC DNA]</scope>
    <source>
        <strain evidence="9 10">DSM 16647</strain>
    </source>
</reference>
<dbReference type="AlphaFoldDB" id="A0A5S5AQN8"/>
<evidence type="ECO:0000256" key="2">
    <source>
        <dbReference type="ARBA" id="ARBA00022679"/>
    </source>
</evidence>
<dbReference type="Pfam" id="PF18765">
    <property type="entry name" value="Polbeta"/>
    <property type="match status" value="1"/>
</dbReference>
<proteinExistence type="predicted"/>
<gene>
    <name evidence="9" type="ORF">LZ11_01524</name>
</gene>
<keyword evidence="10" id="KW-1185">Reference proteome</keyword>
<organism evidence="9 10">
    <name type="scientific">Thermosediminibacter litoriperuensis</name>
    <dbReference type="NCBI Taxonomy" id="291989"/>
    <lineage>
        <taxon>Bacteria</taxon>
        <taxon>Bacillati</taxon>
        <taxon>Bacillota</taxon>
        <taxon>Clostridia</taxon>
        <taxon>Thermosediminibacterales</taxon>
        <taxon>Thermosediminibacteraceae</taxon>
        <taxon>Thermosediminibacter</taxon>
    </lineage>
</organism>
<dbReference type="InterPro" id="IPR041633">
    <property type="entry name" value="Polbeta"/>
</dbReference>
<dbReference type="Gene3D" id="3.30.460.10">
    <property type="entry name" value="Beta Polymerase, domain 2"/>
    <property type="match status" value="1"/>
</dbReference>
<dbReference type="Proteomes" id="UP000322294">
    <property type="component" value="Unassembled WGS sequence"/>
</dbReference>
<dbReference type="OrthoDB" id="90159at2"/>
<comment type="caution">
    <text evidence="9">The sequence shown here is derived from an EMBL/GenBank/DDBJ whole genome shotgun (WGS) entry which is preliminary data.</text>
</comment>
<accession>A0A5S5AQN8</accession>
<comment type="cofactor">
    <cofactor evidence="1">
        <name>Mg(2+)</name>
        <dbReference type="ChEBI" id="CHEBI:18420"/>
    </cofactor>
</comment>
<dbReference type="SUPFAM" id="SSF81301">
    <property type="entry name" value="Nucleotidyltransferase"/>
    <property type="match status" value="1"/>
</dbReference>
<dbReference type="GO" id="GO:0016779">
    <property type="term" value="F:nucleotidyltransferase activity"/>
    <property type="evidence" value="ECO:0007669"/>
    <property type="project" value="UniProtKB-KW"/>
</dbReference>
<dbReference type="RefSeq" id="WP_148867273.1">
    <property type="nucleotide sequence ID" value="NZ_VNHO01000014.1"/>
</dbReference>
<dbReference type="InterPro" id="IPR043519">
    <property type="entry name" value="NT_sf"/>
</dbReference>
<keyword evidence="2" id="KW-0808">Transferase</keyword>
<dbReference type="CDD" id="cd05403">
    <property type="entry name" value="NT_KNTase_like"/>
    <property type="match status" value="1"/>
</dbReference>
<evidence type="ECO:0000256" key="1">
    <source>
        <dbReference type="ARBA" id="ARBA00001946"/>
    </source>
</evidence>
<keyword evidence="3" id="KW-0548">Nucleotidyltransferase</keyword>
<keyword evidence="4" id="KW-0479">Metal-binding</keyword>
<feature type="domain" description="Polymerase beta nucleotidyltransferase" evidence="8">
    <location>
        <begin position="8"/>
        <end position="57"/>
    </location>
</feature>
<evidence type="ECO:0000313" key="9">
    <source>
        <dbReference type="EMBL" id="TYP53801.1"/>
    </source>
</evidence>